<dbReference type="RefSeq" id="WP_162253351.1">
    <property type="nucleotide sequence ID" value="NZ_CP015882.1"/>
</dbReference>
<geneLocation type="plasmid" evidence="2 3">
    <name>unnamedB</name>
</geneLocation>
<dbReference type="InterPro" id="IPR029058">
    <property type="entry name" value="AB_hydrolase_fold"/>
</dbReference>
<name>A0ABY8HT80_ENSAD</name>
<keyword evidence="2" id="KW-0614">Plasmid</keyword>
<dbReference type="GeneID" id="32091669"/>
<proteinExistence type="predicted"/>
<dbReference type="Gene3D" id="3.40.50.1820">
    <property type="entry name" value="alpha/beta hydrolase"/>
    <property type="match status" value="1"/>
</dbReference>
<evidence type="ECO:0000313" key="3">
    <source>
        <dbReference type="Proteomes" id="UP001214094"/>
    </source>
</evidence>
<dbReference type="Pfam" id="PF02230">
    <property type="entry name" value="Abhydrolase_2"/>
    <property type="match status" value="1"/>
</dbReference>
<keyword evidence="3" id="KW-1185">Reference proteome</keyword>
<feature type="domain" description="Phospholipase/carboxylesterase/thioesterase" evidence="1">
    <location>
        <begin position="9"/>
        <end position="111"/>
    </location>
</feature>
<evidence type="ECO:0000313" key="2">
    <source>
        <dbReference type="EMBL" id="WFP94973.1"/>
    </source>
</evidence>
<gene>
    <name evidence="2" type="ORF">P4B07_28190</name>
</gene>
<sequence length="124" mass="13780">MSSRDANRKAERPRHLVIFFHGIGARGTQMGGLGGSWKSTLPNTVFAYPDAPFPTRSGGRQWFAVDNDVMRPERIAAARRAFDDLVSEIVERQGFENDLKNVAFVAVSQGAPGFWLKSRISRLS</sequence>
<dbReference type="SUPFAM" id="SSF53474">
    <property type="entry name" value="alpha/beta-Hydrolases"/>
    <property type="match status" value="1"/>
</dbReference>
<accession>A0ABY8HT80</accession>
<dbReference type="Proteomes" id="UP001214094">
    <property type="component" value="Plasmid unnamedB"/>
</dbReference>
<evidence type="ECO:0000259" key="1">
    <source>
        <dbReference type="Pfam" id="PF02230"/>
    </source>
</evidence>
<organism evidence="2 3">
    <name type="scientific">Ensifer adhaerens</name>
    <name type="common">Sinorhizobium morelense</name>
    <dbReference type="NCBI Taxonomy" id="106592"/>
    <lineage>
        <taxon>Bacteria</taxon>
        <taxon>Pseudomonadati</taxon>
        <taxon>Pseudomonadota</taxon>
        <taxon>Alphaproteobacteria</taxon>
        <taxon>Hyphomicrobiales</taxon>
        <taxon>Rhizobiaceae</taxon>
        <taxon>Sinorhizobium/Ensifer group</taxon>
        <taxon>Ensifer</taxon>
    </lineage>
</organism>
<dbReference type="EMBL" id="CP121310">
    <property type="protein sequence ID" value="WFP94973.1"/>
    <property type="molecule type" value="Genomic_DNA"/>
</dbReference>
<reference evidence="2 3" key="1">
    <citation type="submission" date="2023-03" db="EMBL/GenBank/DDBJ databases">
        <title>Comparative genome and transcriptome analysis combination mining strategies for increasing vitamin B12 production of Ensifer adhaerens strain.</title>
        <authorList>
            <person name="Yongheng L."/>
        </authorList>
    </citation>
    <scope>NUCLEOTIDE SEQUENCE [LARGE SCALE GENOMIC DNA]</scope>
    <source>
        <strain evidence="2 3">Casida A-T305</strain>
        <plasmid evidence="2 3">unnamedB</plasmid>
    </source>
</reference>
<dbReference type="InterPro" id="IPR003140">
    <property type="entry name" value="PLipase/COase/thioEstase"/>
</dbReference>
<protein>
    <submittedName>
        <fullName evidence="2">Phospholipase</fullName>
    </submittedName>
</protein>